<name>A0A3L6R1L4_PANMI</name>
<dbReference type="Proteomes" id="UP000275267">
    <property type="component" value="Unassembled WGS sequence"/>
</dbReference>
<reference evidence="3" key="1">
    <citation type="journal article" date="2019" name="Nat. Commun.">
        <title>The genome of broomcorn millet.</title>
        <authorList>
            <person name="Zou C."/>
            <person name="Miki D."/>
            <person name="Li D."/>
            <person name="Tang Q."/>
            <person name="Xiao L."/>
            <person name="Rajput S."/>
            <person name="Deng P."/>
            <person name="Jia W."/>
            <person name="Huang R."/>
            <person name="Zhang M."/>
            <person name="Sun Y."/>
            <person name="Hu J."/>
            <person name="Fu X."/>
            <person name="Schnable P.S."/>
            <person name="Li F."/>
            <person name="Zhang H."/>
            <person name="Feng B."/>
            <person name="Zhu X."/>
            <person name="Liu R."/>
            <person name="Schnable J.C."/>
            <person name="Zhu J.-K."/>
            <person name="Zhang H."/>
        </authorList>
    </citation>
    <scope>NUCLEOTIDE SEQUENCE [LARGE SCALE GENOMIC DNA]</scope>
</reference>
<evidence type="ECO:0000313" key="3">
    <source>
        <dbReference type="Proteomes" id="UP000275267"/>
    </source>
</evidence>
<keyword evidence="1" id="KW-0732">Signal</keyword>
<evidence type="ECO:0000256" key="1">
    <source>
        <dbReference type="SAM" id="SignalP"/>
    </source>
</evidence>
<feature type="chain" id="PRO_5018050716" evidence="1">
    <location>
        <begin position="43"/>
        <end position="121"/>
    </location>
</feature>
<dbReference type="OrthoDB" id="681280at2759"/>
<feature type="signal peptide" evidence="1">
    <location>
        <begin position="1"/>
        <end position="42"/>
    </location>
</feature>
<keyword evidence="3" id="KW-1185">Reference proteome</keyword>
<comment type="caution">
    <text evidence="2">The sequence shown here is derived from an EMBL/GenBank/DDBJ whole genome shotgun (WGS) entry which is preliminary data.</text>
</comment>
<proteinExistence type="predicted"/>
<accession>A0A3L6R1L4</accession>
<dbReference type="AlphaFoldDB" id="A0A3L6R1L4"/>
<evidence type="ECO:0000313" key="2">
    <source>
        <dbReference type="EMBL" id="RLM93154.1"/>
    </source>
</evidence>
<sequence>MLPAANVTARQRGRRSGGAPRLAAAVLLLALLALCCLARADAAASLAGRAPAAEEKEVASALELQNARAQEVMEPGHYTTLSAEAVAGEEDDGQVMPGRVELEVIQDYSTTANPRHNPPHP</sequence>
<organism evidence="2 3">
    <name type="scientific">Panicum miliaceum</name>
    <name type="common">Proso millet</name>
    <name type="synonym">Broomcorn millet</name>
    <dbReference type="NCBI Taxonomy" id="4540"/>
    <lineage>
        <taxon>Eukaryota</taxon>
        <taxon>Viridiplantae</taxon>
        <taxon>Streptophyta</taxon>
        <taxon>Embryophyta</taxon>
        <taxon>Tracheophyta</taxon>
        <taxon>Spermatophyta</taxon>
        <taxon>Magnoliopsida</taxon>
        <taxon>Liliopsida</taxon>
        <taxon>Poales</taxon>
        <taxon>Poaceae</taxon>
        <taxon>PACMAD clade</taxon>
        <taxon>Panicoideae</taxon>
        <taxon>Panicodae</taxon>
        <taxon>Paniceae</taxon>
        <taxon>Panicinae</taxon>
        <taxon>Panicum</taxon>
        <taxon>Panicum sect. Panicum</taxon>
    </lineage>
</organism>
<dbReference type="EMBL" id="PQIB02000010">
    <property type="protein sequence ID" value="RLM93154.1"/>
    <property type="molecule type" value="Genomic_DNA"/>
</dbReference>
<gene>
    <name evidence="2" type="ORF">C2845_PM08G08930</name>
</gene>
<protein>
    <submittedName>
        <fullName evidence="2">Uncharacterized protein</fullName>
    </submittedName>
</protein>